<sequence>MEVTTRFLVVTLLLSFAATSYGSVTLSSLNGTALIVRVTETNNQVLKAGKDSITVAWEFNQSYPAGTDSVYKTVKVKLCFAPISQKDRKWRETLDLLKKDKTCSKKIDARPYSASNNKVTWTIEKDVPTGTYFVRVYAFNEHSAEVAYGQNTNTEKNTNLFKVQAITGRSVSLDIASVCFSAFSIVSLAGFFYMEKRKGKSSK</sequence>
<keyword evidence="1" id="KW-1003">Cell membrane</keyword>
<dbReference type="GO" id="GO:0010167">
    <property type="term" value="P:response to nitrate"/>
    <property type="evidence" value="ECO:0007669"/>
    <property type="project" value="UniProtKB-UniRule"/>
</dbReference>
<keyword evidence="3" id="KW-1185">Reference proteome</keyword>
<keyword evidence="1" id="KW-1133">Transmembrane helix</keyword>
<dbReference type="PANTHER" id="PTHR34806">
    <property type="entry name" value="HIGH-AFFINITY NITRATE TRANSPORTER 3.2"/>
    <property type="match status" value="1"/>
</dbReference>
<dbReference type="Proteomes" id="UP000245207">
    <property type="component" value="Unassembled WGS sequence"/>
</dbReference>
<reference evidence="2 3" key="1">
    <citation type="journal article" date="2018" name="Mol. Plant">
        <title>The genome of Artemisia annua provides insight into the evolution of Asteraceae family and artemisinin biosynthesis.</title>
        <authorList>
            <person name="Shen Q."/>
            <person name="Zhang L."/>
            <person name="Liao Z."/>
            <person name="Wang S."/>
            <person name="Yan T."/>
            <person name="Shi P."/>
            <person name="Liu M."/>
            <person name="Fu X."/>
            <person name="Pan Q."/>
            <person name="Wang Y."/>
            <person name="Lv Z."/>
            <person name="Lu X."/>
            <person name="Zhang F."/>
            <person name="Jiang W."/>
            <person name="Ma Y."/>
            <person name="Chen M."/>
            <person name="Hao X."/>
            <person name="Li L."/>
            <person name="Tang Y."/>
            <person name="Lv G."/>
            <person name="Zhou Y."/>
            <person name="Sun X."/>
            <person name="Brodelius P.E."/>
            <person name="Rose J.K.C."/>
            <person name="Tang K."/>
        </authorList>
    </citation>
    <scope>NUCLEOTIDE SEQUENCE [LARGE SCALE GENOMIC DNA]</scope>
    <source>
        <strain evidence="3">cv. Huhao1</strain>
        <tissue evidence="2">Leaf</tissue>
    </source>
</reference>
<feature type="signal peptide" evidence="1">
    <location>
        <begin position="1"/>
        <end position="22"/>
    </location>
</feature>
<dbReference type="PANTHER" id="PTHR34806:SF1">
    <property type="entry name" value="HIGH-AFFINITY NITRATE TRANSPORTER 3.1"/>
    <property type="match status" value="1"/>
</dbReference>
<dbReference type="GO" id="GO:0005886">
    <property type="term" value="C:plasma membrane"/>
    <property type="evidence" value="ECO:0007669"/>
    <property type="project" value="UniProtKB-UniRule"/>
</dbReference>
<feature type="transmembrane region" description="Helical" evidence="1">
    <location>
        <begin position="175"/>
        <end position="194"/>
    </location>
</feature>
<evidence type="ECO:0000313" key="2">
    <source>
        <dbReference type="EMBL" id="PWA76843.1"/>
    </source>
</evidence>
<keyword evidence="1" id="KW-0812">Transmembrane</keyword>
<proteinExistence type="inferred from homology"/>
<dbReference type="AlphaFoldDB" id="A0A2U1NTI7"/>
<dbReference type="STRING" id="35608.A0A2U1NTI7"/>
<dbReference type="GO" id="GO:0015112">
    <property type="term" value="F:nitrate transmembrane transporter activity"/>
    <property type="evidence" value="ECO:0007669"/>
    <property type="project" value="TreeGrafter"/>
</dbReference>
<dbReference type="PIRSF" id="PIRSF012939">
    <property type="entry name" value="Transpt_NO3_Nar2"/>
    <property type="match status" value="1"/>
</dbReference>
<keyword evidence="1" id="KW-0732">Signal</keyword>
<name>A0A2U1NTI7_ARTAN</name>
<keyword evidence="1" id="KW-0472">Membrane</keyword>
<gene>
    <name evidence="2" type="ORF">CTI12_AA228070</name>
</gene>
<evidence type="ECO:0000313" key="3">
    <source>
        <dbReference type="Proteomes" id="UP000245207"/>
    </source>
</evidence>
<comment type="similarity">
    <text evidence="1">Belongs to the NAR2 family.</text>
</comment>
<dbReference type="OrthoDB" id="2015470at2759"/>
<dbReference type="InterPro" id="IPR016605">
    <property type="entry name" value="Transptr_NO3_Nar2"/>
</dbReference>
<organism evidence="2 3">
    <name type="scientific">Artemisia annua</name>
    <name type="common">Sweet wormwood</name>
    <dbReference type="NCBI Taxonomy" id="35608"/>
    <lineage>
        <taxon>Eukaryota</taxon>
        <taxon>Viridiplantae</taxon>
        <taxon>Streptophyta</taxon>
        <taxon>Embryophyta</taxon>
        <taxon>Tracheophyta</taxon>
        <taxon>Spermatophyta</taxon>
        <taxon>Magnoliopsida</taxon>
        <taxon>eudicotyledons</taxon>
        <taxon>Gunneridae</taxon>
        <taxon>Pentapetalae</taxon>
        <taxon>asterids</taxon>
        <taxon>campanulids</taxon>
        <taxon>Asterales</taxon>
        <taxon>Asteraceae</taxon>
        <taxon>Asteroideae</taxon>
        <taxon>Anthemideae</taxon>
        <taxon>Artemisiinae</taxon>
        <taxon>Artemisia</taxon>
    </lineage>
</organism>
<dbReference type="Pfam" id="PF16974">
    <property type="entry name" value="NAR2"/>
    <property type="match status" value="1"/>
</dbReference>
<feature type="chain" id="PRO_5017107273" description="High-affinity nitrate transporter" evidence="1">
    <location>
        <begin position="23"/>
        <end position="203"/>
    </location>
</feature>
<accession>A0A2U1NTI7</accession>
<comment type="function">
    <text evidence="1">Involved in nitrate transport.</text>
</comment>
<evidence type="ECO:0000256" key="1">
    <source>
        <dbReference type="PIRNR" id="PIRNR012939"/>
    </source>
</evidence>
<comment type="caution">
    <text evidence="2">The sequence shown here is derived from an EMBL/GenBank/DDBJ whole genome shotgun (WGS) entry which is preliminary data.</text>
</comment>
<dbReference type="GO" id="GO:0042128">
    <property type="term" value="P:nitrate assimilation"/>
    <property type="evidence" value="ECO:0007669"/>
    <property type="project" value="UniProtKB-UniRule"/>
</dbReference>
<keyword evidence="1" id="KW-0534">Nitrate assimilation</keyword>
<dbReference type="EMBL" id="PKPP01002215">
    <property type="protein sequence ID" value="PWA76843.1"/>
    <property type="molecule type" value="Genomic_DNA"/>
</dbReference>
<protein>
    <recommendedName>
        <fullName evidence="1">High-affinity nitrate transporter</fullName>
    </recommendedName>
</protein>